<name>A0A061APW8_CYBFA</name>
<feature type="domain" description="Band 7" evidence="5">
    <location>
        <begin position="77"/>
        <end position="235"/>
    </location>
</feature>
<proteinExistence type="inferred from homology"/>
<dbReference type="PANTHER" id="PTHR43327">
    <property type="entry name" value="STOMATIN-LIKE PROTEIN 2, MITOCHONDRIAL"/>
    <property type="match status" value="1"/>
</dbReference>
<evidence type="ECO:0000256" key="3">
    <source>
        <dbReference type="ARBA" id="ARBA00023128"/>
    </source>
</evidence>
<reference evidence="6" key="1">
    <citation type="journal article" date="2014" name="Genome Announc.">
        <title>Genome sequence of the yeast Cyberlindnera fabianii (Hansenula fabianii).</title>
        <authorList>
            <person name="Freel K.C."/>
            <person name="Sarilar V."/>
            <person name="Neuveglise C."/>
            <person name="Devillers H."/>
            <person name="Friedrich A."/>
            <person name="Schacherer J."/>
        </authorList>
    </citation>
    <scope>NUCLEOTIDE SEQUENCE</scope>
    <source>
        <strain evidence="6">YJS4271</strain>
    </source>
</reference>
<dbReference type="SUPFAM" id="SSF117892">
    <property type="entry name" value="Band 7/SPFH domain"/>
    <property type="match status" value="1"/>
</dbReference>
<dbReference type="GO" id="GO:0005739">
    <property type="term" value="C:mitochondrion"/>
    <property type="evidence" value="ECO:0007669"/>
    <property type="project" value="UniProtKB-SubCell"/>
</dbReference>
<dbReference type="InterPro" id="IPR001107">
    <property type="entry name" value="Band_7"/>
</dbReference>
<evidence type="ECO:0000256" key="2">
    <source>
        <dbReference type="ARBA" id="ARBA00008164"/>
    </source>
</evidence>
<dbReference type="PANTHER" id="PTHR43327:SF10">
    <property type="entry name" value="STOMATIN-LIKE PROTEIN 2, MITOCHONDRIAL"/>
    <property type="match status" value="1"/>
</dbReference>
<organism evidence="6">
    <name type="scientific">Cyberlindnera fabianii</name>
    <name type="common">Yeast</name>
    <name type="synonym">Hansenula fabianii</name>
    <dbReference type="NCBI Taxonomy" id="36022"/>
    <lineage>
        <taxon>Eukaryota</taxon>
        <taxon>Fungi</taxon>
        <taxon>Dikarya</taxon>
        <taxon>Ascomycota</taxon>
        <taxon>Saccharomycotina</taxon>
        <taxon>Saccharomycetes</taxon>
        <taxon>Phaffomycetales</taxon>
        <taxon>Phaffomycetaceae</taxon>
        <taxon>Cyberlindnera</taxon>
    </lineage>
</organism>
<dbReference type="PhylomeDB" id="A0A061APW8"/>
<comment type="similarity">
    <text evidence="2">Belongs to the band 7/mec-2 family.</text>
</comment>
<dbReference type="CDD" id="cd08829">
    <property type="entry name" value="SPFH_paraslipin"/>
    <property type="match status" value="1"/>
</dbReference>
<dbReference type="InterPro" id="IPR050710">
    <property type="entry name" value="Band7/mec-2_domain"/>
</dbReference>
<dbReference type="SMART" id="SM00244">
    <property type="entry name" value="PHB"/>
    <property type="match status" value="1"/>
</dbReference>
<dbReference type="Pfam" id="PF16200">
    <property type="entry name" value="Band_7_C"/>
    <property type="match status" value="1"/>
</dbReference>
<evidence type="ECO:0000256" key="4">
    <source>
        <dbReference type="SAM" id="MobiDB-lite"/>
    </source>
</evidence>
<feature type="compositionally biased region" description="Basic and acidic residues" evidence="4">
    <location>
        <begin position="369"/>
        <end position="381"/>
    </location>
</feature>
<keyword evidence="3" id="KW-0496">Mitochondrion</keyword>
<sequence>MISWFTHQLTCTIPWPPSLGNHSIQKFTERDSQPLKMFRTTTKVSALARSRPLLLATRAYSQAPMSFFQQDQLPANTVVRFVPQQTAWVVERMGKFHRILEPGLAILIPFLDKIQYVQSLKEAAIEVPSQSAITADNVTLEMDGVLYIRVVDAYKASYGVEDAEYAISQLAQTTMRSEIGQLTLDHVLKERQSLNNNITAVLNEAAADWGIKCLRYEIKDIHPPQNVLEAMHRQVSAERSKRAEILDSEGHRQAEINIAEGKKAAQILASEAVKSQSINEANGEAEAILVKARATAKGIAEIANAINNTPGGKEAVSMQVAEHYVEAFGKLAKESNTVVIPAGLNDMGSFIAGGMSIYNQVTKSTSTKPDPKPEQVKEIDA</sequence>
<dbReference type="FunFam" id="3.30.479.30:FF:000008">
    <property type="entry name" value="Stomatin-like protein 2, mitochondrial"/>
    <property type="match status" value="1"/>
</dbReference>
<dbReference type="PRINTS" id="PR00721">
    <property type="entry name" value="STOMATIN"/>
</dbReference>
<dbReference type="AlphaFoldDB" id="A0A061APW8"/>
<dbReference type="EMBL" id="LK052886">
    <property type="protein sequence ID" value="CDR36772.1"/>
    <property type="molecule type" value="Genomic_DNA"/>
</dbReference>
<dbReference type="Pfam" id="PF01145">
    <property type="entry name" value="Band_7"/>
    <property type="match status" value="1"/>
</dbReference>
<feature type="region of interest" description="Disordered" evidence="4">
    <location>
        <begin position="362"/>
        <end position="381"/>
    </location>
</feature>
<dbReference type="InterPro" id="IPR036013">
    <property type="entry name" value="Band_7/SPFH_dom_sf"/>
</dbReference>
<evidence type="ECO:0000313" key="6">
    <source>
        <dbReference type="EMBL" id="CDR36772.1"/>
    </source>
</evidence>
<comment type="subcellular location">
    <subcellularLocation>
        <location evidence="1">Mitochondrion</location>
    </subcellularLocation>
</comment>
<dbReference type="InterPro" id="IPR032435">
    <property type="entry name" value="STML2-like_C"/>
</dbReference>
<dbReference type="Gene3D" id="3.30.479.30">
    <property type="entry name" value="Band 7 domain"/>
    <property type="match status" value="1"/>
</dbReference>
<dbReference type="GO" id="GO:0016020">
    <property type="term" value="C:membrane"/>
    <property type="evidence" value="ECO:0007669"/>
    <property type="project" value="InterPro"/>
</dbReference>
<dbReference type="OrthoDB" id="434619at2759"/>
<accession>A0A061APW8</accession>
<dbReference type="GO" id="GO:0007005">
    <property type="term" value="P:mitochondrion organization"/>
    <property type="evidence" value="ECO:0007669"/>
    <property type="project" value="TreeGrafter"/>
</dbReference>
<evidence type="ECO:0000259" key="5">
    <source>
        <dbReference type="SMART" id="SM00244"/>
    </source>
</evidence>
<dbReference type="InterPro" id="IPR001972">
    <property type="entry name" value="Stomatin_HflK_fam"/>
</dbReference>
<dbReference type="VEuPathDB" id="FungiDB:BON22_0649"/>
<gene>
    <name evidence="6" type="ORF">CYFA0S_01e04324g</name>
</gene>
<evidence type="ECO:0000256" key="1">
    <source>
        <dbReference type="ARBA" id="ARBA00004173"/>
    </source>
</evidence>
<protein>
    <submittedName>
        <fullName evidence="6">CYFA0S01e04324g1_1</fullName>
    </submittedName>
</protein>